<gene>
    <name evidence="9" type="ORF">ACFFUR_00210</name>
</gene>
<dbReference type="GO" id="GO:0089702">
    <property type="term" value="F:undecaprenyl-phosphate glucose phosphotransferase activity"/>
    <property type="evidence" value="ECO:0007669"/>
    <property type="project" value="UniProtKB-EC"/>
</dbReference>
<dbReference type="Proteomes" id="UP001589654">
    <property type="component" value="Unassembled WGS sequence"/>
</dbReference>
<dbReference type="EC" id="2.7.8.31" evidence="9"/>
<evidence type="ECO:0000256" key="3">
    <source>
        <dbReference type="ARBA" id="ARBA00022679"/>
    </source>
</evidence>
<evidence type="ECO:0000256" key="6">
    <source>
        <dbReference type="ARBA" id="ARBA00023136"/>
    </source>
</evidence>
<dbReference type="NCBIfam" id="TIGR03025">
    <property type="entry name" value="EPS_sugtrans"/>
    <property type="match status" value="1"/>
</dbReference>
<keyword evidence="10" id="KW-1185">Reference proteome</keyword>
<dbReference type="Gene3D" id="3.40.50.720">
    <property type="entry name" value="NAD(P)-binding Rossmann-like Domain"/>
    <property type="match status" value="1"/>
</dbReference>
<dbReference type="RefSeq" id="WP_290249760.1">
    <property type="nucleotide sequence ID" value="NZ_JAUFQT010000002.1"/>
</dbReference>
<keyword evidence="3 9" id="KW-0808">Transferase</keyword>
<feature type="transmembrane region" description="Helical" evidence="7">
    <location>
        <begin position="7"/>
        <end position="29"/>
    </location>
</feature>
<dbReference type="InterPro" id="IPR017475">
    <property type="entry name" value="EPS_sugar_tfrase"/>
</dbReference>
<comment type="similarity">
    <text evidence="2">Belongs to the bacterial sugar transferase family.</text>
</comment>
<evidence type="ECO:0000256" key="1">
    <source>
        <dbReference type="ARBA" id="ARBA00004141"/>
    </source>
</evidence>
<dbReference type="Pfam" id="PF13727">
    <property type="entry name" value="CoA_binding_3"/>
    <property type="match status" value="1"/>
</dbReference>
<keyword evidence="6 7" id="KW-0472">Membrane</keyword>
<name>A0ABV5J1Z7_9BACT</name>
<evidence type="ECO:0000256" key="5">
    <source>
        <dbReference type="ARBA" id="ARBA00022989"/>
    </source>
</evidence>
<evidence type="ECO:0000256" key="2">
    <source>
        <dbReference type="ARBA" id="ARBA00006464"/>
    </source>
</evidence>
<feature type="transmembrane region" description="Helical" evidence="7">
    <location>
        <begin position="100"/>
        <end position="126"/>
    </location>
</feature>
<proteinExistence type="inferred from homology"/>
<dbReference type="NCBIfam" id="TIGR03023">
    <property type="entry name" value="WcaJ_sugtrans"/>
    <property type="match status" value="1"/>
</dbReference>
<keyword evidence="5 7" id="KW-1133">Transmembrane helix</keyword>
<dbReference type="Pfam" id="PF02397">
    <property type="entry name" value="Bac_transf"/>
    <property type="match status" value="1"/>
</dbReference>
<comment type="subcellular location">
    <subcellularLocation>
        <location evidence="1">Membrane</location>
        <topology evidence="1">Multi-pass membrane protein</topology>
    </subcellularLocation>
</comment>
<comment type="caution">
    <text evidence="9">The sequence shown here is derived from an EMBL/GenBank/DDBJ whole genome shotgun (WGS) entry which is preliminary data.</text>
</comment>
<dbReference type="InterPro" id="IPR003362">
    <property type="entry name" value="Bact_transf"/>
</dbReference>
<dbReference type="InterPro" id="IPR017473">
    <property type="entry name" value="Undecaprenyl-P_gluc_Ptfrase"/>
</dbReference>
<dbReference type="PANTHER" id="PTHR30576:SF0">
    <property type="entry name" value="UNDECAPRENYL-PHOSPHATE N-ACETYLGALACTOSAMINYL 1-PHOSPHATE TRANSFERASE-RELATED"/>
    <property type="match status" value="1"/>
</dbReference>
<evidence type="ECO:0000259" key="8">
    <source>
        <dbReference type="Pfam" id="PF02397"/>
    </source>
</evidence>
<protein>
    <submittedName>
        <fullName evidence="9">Undecaprenyl-phosphate glucose phosphotransferase</fullName>
        <ecNumber evidence="9">2.7.8.31</ecNumber>
    </submittedName>
</protein>
<dbReference type="SUPFAM" id="SSF51735">
    <property type="entry name" value="NAD(P)-binding Rossmann-fold domains"/>
    <property type="match status" value="1"/>
</dbReference>
<evidence type="ECO:0000256" key="7">
    <source>
        <dbReference type="SAM" id="Phobius"/>
    </source>
</evidence>
<evidence type="ECO:0000313" key="10">
    <source>
        <dbReference type="Proteomes" id="UP001589654"/>
    </source>
</evidence>
<dbReference type="PANTHER" id="PTHR30576">
    <property type="entry name" value="COLANIC BIOSYNTHESIS UDP-GLUCOSE LIPID CARRIER TRANSFERASE"/>
    <property type="match status" value="1"/>
</dbReference>
<organism evidence="9 10">
    <name type="scientific">Echinicola jeungdonensis</name>
    <dbReference type="NCBI Taxonomy" id="709343"/>
    <lineage>
        <taxon>Bacteria</taxon>
        <taxon>Pseudomonadati</taxon>
        <taxon>Bacteroidota</taxon>
        <taxon>Cytophagia</taxon>
        <taxon>Cytophagales</taxon>
        <taxon>Cyclobacteriaceae</taxon>
        <taxon>Echinicola</taxon>
    </lineage>
</organism>
<sequence>MDNSNKFVSGLLLVWDVITLSLTFLLSISLFKENSFQVMDWLVFFGLTTLWFVIVLSRKLYLSDMGQDVSSRIVNFLKSCIILIVLFGLTYLIFTFPPNFRNAVIAFSIGFPLLGVTTNFIIISLINRWGNNGNRHKDVLVTGMGNMVNQVNHYFNGHPNLGYNIKGFVKYSEKSTDNDAQYVSDISHIGDYMNENHVDEIIVALPIKCSKKIKSILKTADYHGARVRFIPDYKEVLGEDYKVIRHGKIDMINARQMPLDNKLSNFIKECFDWCFSSLALLFLAPLFLIIAILIKMDSTGPVFYCPVRIGKAGRPFRVFKFRTMVTNDNAGISSTQFNDPRITRVGKILRKYSIDELPQFANVFFGEMSVVGPRPHRSYLNQQFQKAVDKYMVRHYFKPGITGWAQVNGWRGPTETQEQKQQRFRHDLWYLENWSLWLDIRIIWLTIFGKKTHSKAF</sequence>
<feature type="domain" description="Bacterial sugar transferase" evidence="8">
    <location>
        <begin position="268"/>
        <end position="448"/>
    </location>
</feature>
<feature type="transmembrane region" description="Helical" evidence="7">
    <location>
        <begin position="73"/>
        <end position="94"/>
    </location>
</feature>
<dbReference type="InterPro" id="IPR036291">
    <property type="entry name" value="NAD(P)-bd_dom_sf"/>
</dbReference>
<keyword evidence="4 7" id="KW-0812">Transmembrane</keyword>
<feature type="transmembrane region" description="Helical" evidence="7">
    <location>
        <begin position="41"/>
        <end position="61"/>
    </location>
</feature>
<reference evidence="9 10" key="1">
    <citation type="submission" date="2024-09" db="EMBL/GenBank/DDBJ databases">
        <authorList>
            <person name="Sun Q."/>
            <person name="Mori K."/>
        </authorList>
    </citation>
    <scope>NUCLEOTIDE SEQUENCE [LARGE SCALE GENOMIC DNA]</scope>
    <source>
        <strain evidence="9 10">CECT 7682</strain>
    </source>
</reference>
<evidence type="ECO:0000313" key="9">
    <source>
        <dbReference type="EMBL" id="MFB9210215.1"/>
    </source>
</evidence>
<dbReference type="EMBL" id="JBHMEW010000005">
    <property type="protein sequence ID" value="MFB9210215.1"/>
    <property type="molecule type" value="Genomic_DNA"/>
</dbReference>
<feature type="transmembrane region" description="Helical" evidence="7">
    <location>
        <begin position="270"/>
        <end position="294"/>
    </location>
</feature>
<evidence type="ECO:0000256" key="4">
    <source>
        <dbReference type="ARBA" id="ARBA00022692"/>
    </source>
</evidence>
<accession>A0ABV5J1Z7</accession>